<organism evidence="2 3">
    <name type="scientific">Absidia repens</name>
    <dbReference type="NCBI Taxonomy" id="90262"/>
    <lineage>
        <taxon>Eukaryota</taxon>
        <taxon>Fungi</taxon>
        <taxon>Fungi incertae sedis</taxon>
        <taxon>Mucoromycota</taxon>
        <taxon>Mucoromycotina</taxon>
        <taxon>Mucoromycetes</taxon>
        <taxon>Mucorales</taxon>
        <taxon>Cunninghamellaceae</taxon>
        <taxon>Absidia</taxon>
    </lineage>
</organism>
<dbReference type="AlphaFoldDB" id="A0A1X2IDB8"/>
<gene>
    <name evidence="2" type="ORF">BCR42DRAFT_53372</name>
</gene>
<dbReference type="Proteomes" id="UP000193560">
    <property type="component" value="Unassembled WGS sequence"/>
</dbReference>
<feature type="region of interest" description="Disordered" evidence="1">
    <location>
        <begin position="151"/>
        <end position="228"/>
    </location>
</feature>
<comment type="caution">
    <text evidence="2">The sequence shown here is derived from an EMBL/GenBank/DDBJ whole genome shotgun (WGS) entry which is preliminary data.</text>
</comment>
<name>A0A1X2IDB8_9FUNG</name>
<feature type="compositionally biased region" description="Low complexity" evidence="1">
    <location>
        <begin position="94"/>
        <end position="107"/>
    </location>
</feature>
<feature type="compositionally biased region" description="Basic and acidic residues" evidence="1">
    <location>
        <begin position="117"/>
        <end position="130"/>
    </location>
</feature>
<feature type="region of interest" description="Disordered" evidence="1">
    <location>
        <begin position="66"/>
        <end position="136"/>
    </location>
</feature>
<feature type="compositionally biased region" description="Polar residues" evidence="1">
    <location>
        <begin position="213"/>
        <end position="222"/>
    </location>
</feature>
<protein>
    <submittedName>
        <fullName evidence="2">Uncharacterized protein</fullName>
    </submittedName>
</protein>
<feature type="region of interest" description="Disordered" evidence="1">
    <location>
        <begin position="1"/>
        <end position="37"/>
    </location>
</feature>
<evidence type="ECO:0000256" key="1">
    <source>
        <dbReference type="SAM" id="MobiDB-lite"/>
    </source>
</evidence>
<evidence type="ECO:0000313" key="3">
    <source>
        <dbReference type="Proteomes" id="UP000193560"/>
    </source>
</evidence>
<sequence length="250" mass="27437">MSVLTENIPSSSSSLFKQETMTNTSIDSVLDKDDEQQEHVAYYDSGASNRSSDTFDNHHNQNYIATVDPINPLHQANKDTLDSNDELDDSDFESTQPHYPQQQQSPSLNTLAVSASQHDRTLGQDSDDSHSIYSSGNNYEDIETFHLSQADESTTRLSKNGQGLQNEHGDDAGISTSIDHETNTSNVSLSSSDDPTDTLFEGETPIDPGVLNRSDSANTGASTPPLDDIDNKLFLHDRNLTDQGKSLWVI</sequence>
<proteinExistence type="predicted"/>
<dbReference type="EMBL" id="MCGE01000014">
    <property type="protein sequence ID" value="ORZ14506.1"/>
    <property type="molecule type" value="Genomic_DNA"/>
</dbReference>
<feature type="compositionally biased region" description="Polar residues" evidence="1">
    <location>
        <begin position="151"/>
        <end position="165"/>
    </location>
</feature>
<feature type="compositionally biased region" description="Polar residues" evidence="1">
    <location>
        <begin position="1"/>
        <end position="27"/>
    </location>
</feature>
<accession>A0A1X2IDB8</accession>
<feature type="compositionally biased region" description="Acidic residues" evidence="1">
    <location>
        <begin position="82"/>
        <end position="92"/>
    </location>
</feature>
<keyword evidence="3" id="KW-1185">Reference proteome</keyword>
<reference evidence="2 3" key="1">
    <citation type="submission" date="2016-07" db="EMBL/GenBank/DDBJ databases">
        <title>Pervasive Adenine N6-methylation of Active Genes in Fungi.</title>
        <authorList>
            <consortium name="DOE Joint Genome Institute"/>
            <person name="Mondo S.J."/>
            <person name="Dannebaum R.O."/>
            <person name="Kuo R.C."/>
            <person name="Labutti K."/>
            <person name="Haridas S."/>
            <person name="Kuo A."/>
            <person name="Salamov A."/>
            <person name="Ahrendt S.R."/>
            <person name="Lipzen A."/>
            <person name="Sullivan W."/>
            <person name="Andreopoulos W.B."/>
            <person name="Clum A."/>
            <person name="Lindquist E."/>
            <person name="Daum C."/>
            <person name="Ramamoorthy G.K."/>
            <person name="Gryganskyi A."/>
            <person name="Culley D."/>
            <person name="Magnuson J.K."/>
            <person name="James T.Y."/>
            <person name="O'Malley M.A."/>
            <person name="Stajich J.E."/>
            <person name="Spatafora J.W."/>
            <person name="Visel A."/>
            <person name="Grigoriev I.V."/>
        </authorList>
    </citation>
    <scope>NUCLEOTIDE SEQUENCE [LARGE SCALE GENOMIC DNA]</scope>
    <source>
        <strain evidence="2 3">NRRL 1336</strain>
    </source>
</reference>
<feature type="compositionally biased region" description="Low complexity" evidence="1">
    <location>
        <begin position="188"/>
        <end position="199"/>
    </location>
</feature>
<evidence type="ECO:0000313" key="2">
    <source>
        <dbReference type="EMBL" id="ORZ14506.1"/>
    </source>
</evidence>